<keyword evidence="4 8" id="KW-0251">Elongation factor</keyword>
<dbReference type="InterPro" id="IPR014721">
    <property type="entry name" value="Ribsml_uS5_D2-typ_fold_subgr"/>
</dbReference>
<dbReference type="SUPFAM" id="SSF50447">
    <property type="entry name" value="Translation proteins"/>
    <property type="match status" value="1"/>
</dbReference>
<accession>A0A1H1P5C3</accession>
<dbReference type="InterPro" id="IPR004161">
    <property type="entry name" value="EFTu-like_2"/>
</dbReference>
<comment type="similarity">
    <text evidence="1 8">Belongs to the TRAFAC class translation factor GTPase superfamily. Classic translation factor GTPase family. EF-G/EF-2 subfamily.</text>
</comment>
<dbReference type="InterPro" id="IPR020568">
    <property type="entry name" value="Ribosomal_Su5_D2-typ_SF"/>
</dbReference>
<feature type="binding site" evidence="8">
    <location>
        <begin position="84"/>
        <end position="88"/>
    </location>
    <ligand>
        <name>GTP</name>
        <dbReference type="ChEBI" id="CHEBI:37565"/>
    </ligand>
</feature>
<dbReference type="InterPro" id="IPR000640">
    <property type="entry name" value="EFG_V-like"/>
</dbReference>
<dbReference type="Gene3D" id="3.30.230.10">
    <property type="match status" value="1"/>
</dbReference>
<dbReference type="NCBIfam" id="NF009381">
    <property type="entry name" value="PRK12740.1-5"/>
    <property type="match status" value="1"/>
</dbReference>
<dbReference type="InterPro" id="IPR000795">
    <property type="entry name" value="T_Tr_GTP-bd_dom"/>
</dbReference>
<dbReference type="Gene3D" id="3.30.70.240">
    <property type="match status" value="1"/>
</dbReference>
<keyword evidence="6 8" id="KW-0342">GTP-binding</keyword>
<dbReference type="STRING" id="1250231.SAMN04488552_1965"/>
<dbReference type="Pfam" id="PF00679">
    <property type="entry name" value="EFG_C"/>
    <property type="match status" value="1"/>
</dbReference>
<dbReference type="FunFam" id="3.30.70.870:FF:000001">
    <property type="entry name" value="Elongation factor G"/>
    <property type="match status" value="1"/>
</dbReference>
<dbReference type="RefSeq" id="WP_089662301.1">
    <property type="nucleotide sequence ID" value="NZ_LT629745.1"/>
</dbReference>
<dbReference type="CDD" id="cd03713">
    <property type="entry name" value="EFG_mtEFG_C"/>
    <property type="match status" value="1"/>
</dbReference>
<dbReference type="Pfam" id="PF03764">
    <property type="entry name" value="EFG_IV"/>
    <property type="match status" value="1"/>
</dbReference>
<dbReference type="PRINTS" id="PR00315">
    <property type="entry name" value="ELONGATNFCT"/>
</dbReference>
<dbReference type="Gene3D" id="2.40.30.10">
    <property type="entry name" value="Translation factors"/>
    <property type="match status" value="1"/>
</dbReference>
<dbReference type="InterPro" id="IPR005517">
    <property type="entry name" value="Transl_elong_EFG/EF2_IV"/>
</dbReference>
<dbReference type="FunFam" id="3.30.230.10:FF:000003">
    <property type="entry name" value="Elongation factor G"/>
    <property type="match status" value="1"/>
</dbReference>
<dbReference type="SMART" id="SM00838">
    <property type="entry name" value="EFG_C"/>
    <property type="match status" value="1"/>
</dbReference>
<dbReference type="Pfam" id="PF00009">
    <property type="entry name" value="GTP_EFTU"/>
    <property type="match status" value="1"/>
</dbReference>
<dbReference type="InterPro" id="IPR047872">
    <property type="entry name" value="EFG_IV"/>
</dbReference>
<dbReference type="InterPro" id="IPR041095">
    <property type="entry name" value="EFG_II"/>
</dbReference>
<feature type="domain" description="Tr-type G" evidence="9">
    <location>
        <begin position="7"/>
        <end position="287"/>
    </location>
</feature>
<evidence type="ECO:0000256" key="1">
    <source>
        <dbReference type="ARBA" id="ARBA00005870"/>
    </source>
</evidence>
<evidence type="ECO:0000313" key="10">
    <source>
        <dbReference type="EMBL" id="SDS05799.1"/>
    </source>
</evidence>
<dbReference type="InterPro" id="IPR005225">
    <property type="entry name" value="Small_GTP-bd"/>
</dbReference>
<dbReference type="AlphaFoldDB" id="A0A1H1P5C3"/>
<protein>
    <recommendedName>
        <fullName evidence="2 8">Elongation factor G</fullName>
        <shortName evidence="8">EF-G</shortName>
    </recommendedName>
</protein>
<dbReference type="SUPFAM" id="SSF52540">
    <property type="entry name" value="P-loop containing nucleoside triphosphate hydrolases"/>
    <property type="match status" value="1"/>
</dbReference>
<dbReference type="InterPro" id="IPR031157">
    <property type="entry name" value="G_TR_CS"/>
</dbReference>
<evidence type="ECO:0000256" key="5">
    <source>
        <dbReference type="ARBA" id="ARBA00022917"/>
    </source>
</evidence>
<dbReference type="NCBIfam" id="TIGR00484">
    <property type="entry name" value="EF-G"/>
    <property type="match status" value="1"/>
</dbReference>
<proteinExistence type="inferred from homology"/>
<keyword evidence="5 8" id="KW-0648">Protein biosynthesis</keyword>
<evidence type="ECO:0000256" key="4">
    <source>
        <dbReference type="ARBA" id="ARBA00022768"/>
    </source>
</evidence>
<dbReference type="GO" id="GO:0003924">
    <property type="term" value="F:GTPase activity"/>
    <property type="evidence" value="ECO:0007669"/>
    <property type="project" value="InterPro"/>
</dbReference>
<dbReference type="FunFam" id="3.30.70.240:FF:000001">
    <property type="entry name" value="Elongation factor G"/>
    <property type="match status" value="1"/>
</dbReference>
<dbReference type="CDD" id="cd01886">
    <property type="entry name" value="EF-G"/>
    <property type="match status" value="1"/>
</dbReference>
<dbReference type="EMBL" id="LT629745">
    <property type="protein sequence ID" value="SDS05799.1"/>
    <property type="molecule type" value="Genomic_DNA"/>
</dbReference>
<evidence type="ECO:0000256" key="7">
    <source>
        <dbReference type="ARBA" id="ARBA00024731"/>
    </source>
</evidence>
<gene>
    <name evidence="8" type="primary">fusA</name>
    <name evidence="10" type="ORF">SAMN04488552_1965</name>
</gene>
<dbReference type="InterPro" id="IPR035649">
    <property type="entry name" value="EFG_V"/>
</dbReference>
<feature type="binding site" evidence="8">
    <location>
        <begin position="138"/>
        <end position="141"/>
    </location>
    <ligand>
        <name>GTP</name>
        <dbReference type="ChEBI" id="CHEBI:37565"/>
    </ligand>
</feature>
<dbReference type="Proteomes" id="UP000198858">
    <property type="component" value="Chromosome I"/>
</dbReference>
<dbReference type="Gene3D" id="3.40.50.300">
    <property type="entry name" value="P-loop containing nucleotide triphosphate hydrolases"/>
    <property type="match status" value="1"/>
</dbReference>
<dbReference type="GO" id="GO:0005737">
    <property type="term" value="C:cytoplasm"/>
    <property type="evidence" value="ECO:0007669"/>
    <property type="project" value="UniProtKB-SubCell"/>
</dbReference>
<comment type="function">
    <text evidence="7 8">Catalyzes the GTP-dependent ribosomal translocation step during translation elongation. During this step, the ribosome changes from the pre-translocational (PRE) to the post-translocational (POST) state as the newly formed A-site-bound peptidyl-tRNA and P-site-bound deacylated tRNA move to the P and E sites, respectively. Catalyzes the coordinated movement of the two tRNA molecules, the mRNA and conformational changes in the ribosome.</text>
</comment>
<reference evidence="10 11" key="1">
    <citation type="submission" date="2016-10" db="EMBL/GenBank/DDBJ databases">
        <authorList>
            <person name="Varghese N."/>
            <person name="Submissions S."/>
        </authorList>
    </citation>
    <scope>NUCLEOTIDE SEQUENCE [LARGE SCALE GENOMIC DNA]</scope>
    <source>
        <strain evidence="10 11">Mar_2010_102</strain>
    </source>
</reference>
<dbReference type="PROSITE" id="PS51722">
    <property type="entry name" value="G_TR_2"/>
    <property type="match status" value="1"/>
</dbReference>
<dbReference type="PANTHER" id="PTHR43261:SF1">
    <property type="entry name" value="RIBOSOME-RELEASING FACTOR 2, MITOCHONDRIAL"/>
    <property type="match status" value="1"/>
</dbReference>
<dbReference type="FunFam" id="2.40.30.10:FF:000006">
    <property type="entry name" value="Elongation factor G"/>
    <property type="match status" value="1"/>
</dbReference>
<dbReference type="Gene3D" id="3.30.70.870">
    <property type="entry name" value="Elongation Factor G (Translational Gtpase), domain 3"/>
    <property type="match status" value="1"/>
</dbReference>
<feature type="binding site" evidence="8">
    <location>
        <begin position="16"/>
        <end position="23"/>
    </location>
    <ligand>
        <name>GTP</name>
        <dbReference type="ChEBI" id="CHEBI:37565"/>
    </ligand>
</feature>
<dbReference type="InterPro" id="IPR009000">
    <property type="entry name" value="Transl_B-barrel_sf"/>
</dbReference>
<evidence type="ECO:0000313" key="11">
    <source>
        <dbReference type="Proteomes" id="UP000198858"/>
    </source>
</evidence>
<dbReference type="InterPro" id="IPR009022">
    <property type="entry name" value="EFG_III"/>
</dbReference>
<dbReference type="InterPro" id="IPR027417">
    <property type="entry name" value="P-loop_NTPase"/>
</dbReference>
<dbReference type="CDD" id="cd01434">
    <property type="entry name" value="EFG_mtEFG1_IV"/>
    <property type="match status" value="1"/>
</dbReference>
<evidence type="ECO:0000256" key="3">
    <source>
        <dbReference type="ARBA" id="ARBA00022741"/>
    </source>
</evidence>
<dbReference type="Pfam" id="PF03144">
    <property type="entry name" value="GTP_EFTU_D2"/>
    <property type="match status" value="1"/>
</dbReference>
<sequence>MAQRDLKFTRNIGIAAHIDAGKTTTTERILYYTGISHKIGEVHDGAATMDWMEQEQERGITITSAATHCKWMYRDQEFTVNIIDTPGHVDFTVEVERSLRVLDGVVALFSAVDGVEPQSETVWRQADKYKVPRLGFVNKMDRQGADFFNVCRQVREMLGGNPVPLQVPIGDEVDFKGVVDLISKKAIIWNDEDHGMTYETIDIPEELLEDVNKYRAELVEAVAEYDEALMEKFFEDESSITEDEIIAALRAATIDMSIIPMMCGSAFKNKGVQAMLDAVMRYLPSPVDVEAIEGTNPDTGEEEKRKPNVDSPFSALAFKIATDPFVGRLAFFRAYSGTLDAGSYVLNVRSGKKERISRIYQMHSNKQEPIDSIEAGDIGAAVGFKDIKTGDTLTDLNHPIILESMSFPAPVIGIAVEPKTKADVEKMGMALGKLAEEDPTFTVKTDENSGQTIISGMGELHLEIIIDRMKREFKVEVNVGEPQVEYKEAVRREAEQREVYKKQSGGRGKFADIVFTMGPVDEDFEGEGLQFIDSIKGGRIPKEFVPSVEKGFKEAMKNGPLAGFTMDTLKVELKDGSFHPVDSDQLSFELAAKMGYKAAAKSAGAVILEPIMKVEVVTPEENMGDIVGDLNRRRGQVNNMSDRSGAKVIKAEVPLSEMFGYVTTLRTLSSGRATSTMEFSHYAETPSNISEEVIKAAKGAANE</sequence>
<keyword evidence="3 8" id="KW-0547">Nucleotide-binding</keyword>
<dbReference type="SUPFAM" id="SSF54211">
    <property type="entry name" value="Ribosomal protein S5 domain 2-like"/>
    <property type="match status" value="1"/>
</dbReference>
<dbReference type="SMART" id="SM00889">
    <property type="entry name" value="EFG_IV"/>
    <property type="match status" value="1"/>
</dbReference>
<evidence type="ECO:0000256" key="2">
    <source>
        <dbReference type="ARBA" id="ARBA00017872"/>
    </source>
</evidence>
<dbReference type="GO" id="GO:0005525">
    <property type="term" value="F:GTP binding"/>
    <property type="evidence" value="ECO:0007669"/>
    <property type="project" value="UniProtKB-UniRule"/>
</dbReference>
<dbReference type="GO" id="GO:0003746">
    <property type="term" value="F:translation elongation factor activity"/>
    <property type="evidence" value="ECO:0007669"/>
    <property type="project" value="UniProtKB-UniRule"/>
</dbReference>
<dbReference type="CDD" id="cd04088">
    <property type="entry name" value="EFG_mtEFG_II"/>
    <property type="match status" value="1"/>
</dbReference>
<dbReference type="NCBIfam" id="TIGR00231">
    <property type="entry name" value="small_GTP"/>
    <property type="match status" value="1"/>
</dbReference>
<comment type="subcellular location">
    <subcellularLocation>
        <location evidence="8">Cytoplasm</location>
    </subcellularLocation>
</comment>
<dbReference type="SUPFAM" id="SSF54980">
    <property type="entry name" value="EF-G C-terminal domain-like"/>
    <property type="match status" value="2"/>
</dbReference>
<evidence type="ECO:0000256" key="6">
    <source>
        <dbReference type="ARBA" id="ARBA00023134"/>
    </source>
</evidence>
<evidence type="ECO:0000259" key="9">
    <source>
        <dbReference type="PROSITE" id="PS51722"/>
    </source>
</evidence>
<dbReference type="InterPro" id="IPR035647">
    <property type="entry name" value="EFG_III/V"/>
</dbReference>
<keyword evidence="11" id="KW-1185">Reference proteome</keyword>
<dbReference type="InterPro" id="IPR004540">
    <property type="entry name" value="Transl_elong_EFG/EF2"/>
</dbReference>
<keyword evidence="8" id="KW-0963">Cytoplasm</keyword>
<dbReference type="PROSITE" id="PS00301">
    <property type="entry name" value="G_TR_1"/>
    <property type="match status" value="1"/>
</dbReference>
<evidence type="ECO:0000256" key="8">
    <source>
        <dbReference type="HAMAP-Rule" id="MF_00054"/>
    </source>
</evidence>
<dbReference type="FunFam" id="3.40.50.300:FF:000029">
    <property type="entry name" value="Elongation factor G"/>
    <property type="match status" value="1"/>
</dbReference>
<dbReference type="PANTHER" id="PTHR43261">
    <property type="entry name" value="TRANSLATION ELONGATION FACTOR G-RELATED"/>
    <property type="match status" value="1"/>
</dbReference>
<organism evidence="10 11">
    <name type="scientific">Christiangramia echinicola</name>
    <dbReference type="NCBI Taxonomy" id="279359"/>
    <lineage>
        <taxon>Bacteria</taxon>
        <taxon>Pseudomonadati</taxon>
        <taxon>Bacteroidota</taxon>
        <taxon>Flavobacteriia</taxon>
        <taxon>Flavobacteriales</taxon>
        <taxon>Flavobacteriaceae</taxon>
        <taxon>Christiangramia</taxon>
    </lineage>
</organism>
<dbReference type="GO" id="GO:0032790">
    <property type="term" value="P:ribosome disassembly"/>
    <property type="evidence" value="ECO:0007669"/>
    <property type="project" value="TreeGrafter"/>
</dbReference>
<name>A0A1H1P5C3_9FLAO</name>
<dbReference type="HAMAP" id="MF_00054_B">
    <property type="entry name" value="EF_G_EF_2_B"/>
    <property type="match status" value="1"/>
</dbReference>
<dbReference type="Pfam" id="PF14492">
    <property type="entry name" value="EFG_III"/>
    <property type="match status" value="1"/>
</dbReference>
<dbReference type="CDD" id="cd16262">
    <property type="entry name" value="EFG_III"/>
    <property type="match status" value="1"/>
</dbReference>